<organism evidence="1">
    <name type="scientific">uncultured Caudovirales phage</name>
    <dbReference type="NCBI Taxonomy" id="2100421"/>
    <lineage>
        <taxon>Viruses</taxon>
        <taxon>Duplodnaviria</taxon>
        <taxon>Heunggongvirae</taxon>
        <taxon>Uroviricota</taxon>
        <taxon>Caudoviricetes</taxon>
        <taxon>Peduoviridae</taxon>
        <taxon>Maltschvirus</taxon>
        <taxon>Maltschvirus maltsch</taxon>
    </lineage>
</organism>
<sequence>MADIVDTANDLVALSEELALREIRSKKPDAVYTGTCLFCDEPLEAPKRWCDAEHRDRWELERKRK</sequence>
<proteinExistence type="predicted"/>
<name>A0A6J5LUY2_9CAUD</name>
<gene>
    <name evidence="1" type="ORF">UFOVP285_44</name>
</gene>
<dbReference type="EMBL" id="LR796300">
    <property type="protein sequence ID" value="CAB4135519.1"/>
    <property type="molecule type" value="Genomic_DNA"/>
</dbReference>
<reference evidence="1" key="1">
    <citation type="submission" date="2020-04" db="EMBL/GenBank/DDBJ databases">
        <authorList>
            <person name="Chiriac C."/>
            <person name="Salcher M."/>
            <person name="Ghai R."/>
            <person name="Kavagutti S V."/>
        </authorList>
    </citation>
    <scope>NUCLEOTIDE SEQUENCE</scope>
</reference>
<accession>A0A6J5LUY2</accession>
<evidence type="ECO:0000313" key="1">
    <source>
        <dbReference type="EMBL" id="CAB4135519.1"/>
    </source>
</evidence>
<protein>
    <submittedName>
        <fullName evidence="1">Uncharacterized protein</fullName>
    </submittedName>
</protein>